<name>A0A5C3EID3_9BASI</name>
<gene>
    <name evidence="2" type="ORF">UTRI_06210</name>
</gene>
<accession>A0A5C3EID3</accession>
<dbReference type="OrthoDB" id="2556423at2759"/>
<reference evidence="2 3" key="1">
    <citation type="submission" date="2018-03" db="EMBL/GenBank/DDBJ databases">
        <authorList>
            <person name="Guldener U."/>
        </authorList>
    </citation>
    <scope>NUCLEOTIDE SEQUENCE [LARGE SCALE GENOMIC DNA]</scope>
    <source>
        <strain evidence="2 3">NBRC100155</strain>
    </source>
</reference>
<evidence type="ECO:0000313" key="3">
    <source>
        <dbReference type="Proteomes" id="UP000324022"/>
    </source>
</evidence>
<evidence type="ECO:0000313" key="2">
    <source>
        <dbReference type="EMBL" id="SPO29261.1"/>
    </source>
</evidence>
<dbReference type="Proteomes" id="UP000324022">
    <property type="component" value="Unassembled WGS sequence"/>
</dbReference>
<keyword evidence="1" id="KW-0732">Signal</keyword>
<dbReference type="EMBL" id="OOIN01000027">
    <property type="protein sequence ID" value="SPO29261.1"/>
    <property type="molecule type" value="Genomic_DNA"/>
</dbReference>
<sequence length="245" mass="27068">MRSSLIALVLLVASLSSFVLPRPTPAFPEETQGSPDVKTHLYLNGVRGSGQQHLPIAGQEGASTFDLNQPLQALSSPSRGSAGFDFALTPLPIVRTDVARSFLSSRLGVHSSEPLRSVLAPSERRALFDMGEKHLAHPGATWLHTVVDEPKFDLTYKRQLYVAAPIANYDWQKVVGLPKSEETAHWLPVVFYKADLDSTRENHFKLAGIEIVKDADEIRKVIRNWVSPDTLEMIGRHFGMAVSHP</sequence>
<evidence type="ECO:0008006" key="4">
    <source>
        <dbReference type="Google" id="ProtNLM"/>
    </source>
</evidence>
<feature type="chain" id="PRO_5022675769" description="Effector family protein Eff1" evidence="1">
    <location>
        <begin position="22"/>
        <end position="245"/>
    </location>
</feature>
<proteinExistence type="predicted"/>
<dbReference type="AlphaFoldDB" id="A0A5C3EID3"/>
<keyword evidence="3" id="KW-1185">Reference proteome</keyword>
<evidence type="ECO:0000256" key="1">
    <source>
        <dbReference type="SAM" id="SignalP"/>
    </source>
</evidence>
<feature type="signal peptide" evidence="1">
    <location>
        <begin position="1"/>
        <end position="21"/>
    </location>
</feature>
<protein>
    <recommendedName>
        <fullName evidence="4">Effector family protein Eff1</fullName>
    </recommendedName>
</protein>
<organism evidence="2 3">
    <name type="scientific">Ustilago trichophora</name>
    <dbReference type="NCBI Taxonomy" id="86804"/>
    <lineage>
        <taxon>Eukaryota</taxon>
        <taxon>Fungi</taxon>
        <taxon>Dikarya</taxon>
        <taxon>Basidiomycota</taxon>
        <taxon>Ustilaginomycotina</taxon>
        <taxon>Ustilaginomycetes</taxon>
        <taxon>Ustilaginales</taxon>
        <taxon>Ustilaginaceae</taxon>
        <taxon>Ustilago</taxon>
    </lineage>
</organism>